<protein>
    <submittedName>
        <fullName evidence="2">Uncharacterized protein</fullName>
    </submittedName>
</protein>
<dbReference type="Proteomes" id="UP000253772">
    <property type="component" value="Chromosome c1"/>
</dbReference>
<accession>A0A482ISG2</accession>
<sequence length="442" mass="46953">MKKPHQRLCASLLCLAASIFMPQVQAQPPTAPGTRMGCVFQGPTGKTFIDAQRSRDQIAADLKAAYAGSGSSRVADACLAGQLANMPAAVYQNLASKHPGKYAPLSPQASSTNSVGPAPAARGPRNLPLNYAFIALDSAIPSGFLFFDPIGVSDSHKVIGTVYDNDGNPSLALYQSGMVKIMIAGAFVNAVSRQGVAAGAVVTDPINFYTQAAIFHGSSTELIPRAPDEVTSYVASVTDQGTALVMSTDATGINTAYLYQNRKLRKLTFASANYVVLTGMNNALTIVGWLSTQPNVDTAFKFDANTGTTTLLPPLASNPSSWAIGINNLGDIVGYSFVFSGTENIGIWSGGRPFETYFTEGTAQIPTISNWLLINDARLIVITRTNDQQSYLIPTKGTRVLLSDYVNYDVATYGTLSSVVGLNNFAELTGLTSFSYNFFLKP</sequence>
<name>A0A482ISG2_9BURK</name>
<reference evidence="2 3" key="1">
    <citation type="submission" date="2019-03" db="EMBL/GenBank/DDBJ databases">
        <title>Comparative insights into the high quality Complete genome sequence of highly metal resistant Cupriavidus metallidurans strain BS1 isolated from a gold-copper mine.</title>
        <authorList>
            <person name="Mazhar H.S."/>
            <person name="Rensing C."/>
        </authorList>
    </citation>
    <scope>NUCLEOTIDE SEQUENCE [LARGE SCALE GENOMIC DNA]</scope>
    <source>
        <strain evidence="2 3">BS1</strain>
    </source>
</reference>
<dbReference type="EMBL" id="CP037900">
    <property type="protein sequence ID" value="QBP10014.1"/>
    <property type="molecule type" value="Genomic_DNA"/>
</dbReference>
<dbReference type="OrthoDB" id="8543865at2"/>
<feature type="signal peptide" evidence="1">
    <location>
        <begin position="1"/>
        <end position="26"/>
    </location>
</feature>
<keyword evidence="1" id="KW-0732">Signal</keyword>
<organism evidence="2 3">
    <name type="scientific">Cupriavidus metallidurans</name>
    <dbReference type="NCBI Taxonomy" id="119219"/>
    <lineage>
        <taxon>Bacteria</taxon>
        <taxon>Pseudomonadati</taxon>
        <taxon>Pseudomonadota</taxon>
        <taxon>Betaproteobacteria</taxon>
        <taxon>Burkholderiales</taxon>
        <taxon>Burkholderiaceae</taxon>
        <taxon>Cupriavidus</taxon>
    </lineage>
</organism>
<evidence type="ECO:0000256" key="1">
    <source>
        <dbReference type="SAM" id="SignalP"/>
    </source>
</evidence>
<feature type="chain" id="PRO_5019810284" evidence="1">
    <location>
        <begin position="27"/>
        <end position="442"/>
    </location>
</feature>
<gene>
    <name evidence="2" type="ORF">DDF84_009685</name>
</gene>
<evidence type="ECO:0000313" key="2">
    <source>
        <dbReference type="EMBL" id="QBP10014.1"/>
    </source>
</evidence>
<dbReference type="RefSeq" id="WP_128646618.1">
    <property type="nucleotide sequence ID" value="NZ_CP037900.1"/>
</dbReference>
<dbReference type="AlphaFoldDB" id="A0A482ISG2"/>
<evidence type="ECO:0000313" key="3">
    <source>
        <dbReference type="Proteomes" id="UP000253772"/>
    </source>
</evidence>
<proteinExistence type="predicted"/>